<dbReference type="RefSeq" id="WP_301637885.1">
    <property type="nucleotide sequence ID" value="NZ_JADYTN010000009.1"/>
</dbReference>
<dbReference type="Gene3D" id="2.60.40.1760">
    <property type="entry name" value="glycosyl hydrolase (family 31)"/>
    <property type="match status" value="1"/>
</dbReference>
<dbReference type="Pfam" id="PF13802">
    <property type="entry name" value="Gal_mutarotas_2"/>
    <property type="match status" value="1"/>
</dbReference>
<comment type="similarity">
    <text evidence="1 2">Belongs to the glycosyl hydrolase 31 family.</text>
</comment>
<dbReference type="Gene3D" id="3.20.20.80">
    <property type="entry name" value="Glycosidases"/>
    <property type="match status" value="1"/>
</dbReference>
<dbReference type="Gene3D" id="2.60.40.1180">
    <property type="entry name" value="Golgi alpha-mannosidase II"/>
    <property type="match status" value="2"/>
</dbReference>
<proteinExistence type="inferred from homology"/>
<accession>A0ABS9CGS3</accession>
<keyword evidence="8" id="KW-1185">Reference proteome</keyword>
<dbReference type="InterPro" id="IPR033403">
    <property type="entry name" value="DUF5110"/>
</dbReference>
<name>A0ABS9CGS3_9BACT</name>
<dbReference type="EMBL" id="JADYTN010000009">
    <property type="protein sequence ID" value="MCF2563522.1"/>
    <property type="molecule type" value="Genomic_DNA"/>
</dbReference>
<evidence type="ECO:0000259" key="4">
    <source>
        <dbReference type="Pfam" id="PF13802"/>
    </source>
</evidence>
<gene>
    <name evidence="7" type="ORF">I6E12_05280</name>
</gene>
<dbReference type="InterPro" id="IPR011013">
    <property type="entry name" value="Gal_mutarotase_sf_dom"/>
</dbReference>
<sequence>MKKIISITLALLCFESMEAQKITFFSPTVVHVEKTTDGQFAEKKSLVITATPQKVAVSVKKADGKTVYRTNALTVTVDDKSQQVSFAKADGTTLMTEGDFAFTPITEGIDKGSYRVKQAFALEKDEPIYGLGMMQSGKMNLRGEHRLMIQTNLEDFTHFFQSIKGYGIYWDNYSPTTINDDDTLQLESQVGKAVDYYFMYGNDADGVIRQMRWLSGKVPMVPRWTYGFHQSRERYKSANELLDVVRRYRKMGIPFDGIIQDWQYWGGNYNWNAMEFLNDAFSNPQAMIDEVHQRHAHLTISVWASFGPHTKPYRELDEKGLLFHFKTWPESGLTQWPPRQDYPSGVRVYDCYSPVARDIYWKYLSKLHQMGIDAWWMDSTDPDHCQFKDSDLDEKCSMGSWRSVRNAFALMAVGGVDQNQRKVDSIHRPFILTRSFFAGQQRYGAHTWSGDVGSSWQSLRAQVPLCLNHTLCANPNVNTDIGGFFANAYNRTYLDNTGTTNPQFQELYVRWMQFGLFTPMMRSHGTEVYRELYYYGKPGEPVYDALLDAVKMRYRLLPYIYSQSWQVSANDDSFMRPLVMDFRNDKNVWNNGRQYMFGHSFLVCPVVDPLFTEEKIVKTDEQSGWDRHDNNEYANGWPTVDWSQKKLFDVYLPQGADWYDYWTGQLYKGGQTIKADAPIAHSPLYVKAGSIVPMGDDRQYSDERPWDVLTLLVYPGRDTSFTLYEDEGDNFNYQRGQYAEIPMTWNEKQHLLTIGQRRGKFKGMLQKRVFEVKMPDNTIYKVAYNGKKTTVKIKR</sequence>
<dbReference type="InterPro" id="IPR048395">
    <property type="entry name" value="Glyco_hydro_31_C"/>
</dbReference>
<dbReference type="InterPro" id="IPR025887">
    <property type="entry name" value="Glyco_hydro_31_N_dom"/>
</dbReference>
<evidence type="ECO:0000313" key="7">
    <source>
        <dbReference type="EMBL" id="MCF2563522.1"/>
    </source>
</evidence>
<protein>
    <submittedName>
        <fullName evidence="7">DUF5110 domain-containing protein</fullName>
    </submittedName>
</protein>
<dbReference type="SUPFAM" id="SSF51011">
    <property type="entry name" value="Glycosyl hydrolase domain"/>
    <property type="match status" value="1"/>
</dbReference>
<evidence type="ECO:0000256" key="1">
    <source>
        <dbReference type="ARBA" id="ARBA00007806"/>
    </source>
</evidence>
<dbReference type="PANTHER" id="PTHR43863:SF2">
    <property type="entry name" value="MALTASE-GLUCOAMYLASE"/>
    <property type="match status" value="1"/>
</dbReference>
<evidence type="ECO:0000259" key="6">
    <source>
        <dbReference type="Pfam" id="PF21365"/>
    </source>
</evidence>
<dbReference type="PANTHER" id="PTHR43863">
    <property type="entry name" value="HYDROLASE, PUTATIVE (AFU_ORTHOLOGUE AFUA_1G03140)-RELATED"/>
    <property type="match status" value="1"/>
</dbReference>
<keyword evidence="2" id="KW-0326">Glycosidase</keyword>
<comment type="caution">
    <text evidence="7">The sequence shown here is derived from an EMBL/GenBank/DDBJ whole genome shotgun (WGS) entry which is preliminary data.</text>
</comment>
<dbReference type="Pfam" id="PF01055">
    <property type="entry name" value="Glyco_hydro_31_2nd"/>
    <property type="match status" value="1"/>
</dbReference>
<dbReference type="InterPro" id="IPR000322">
    <property type="entry name" value="Glyco_hydro_31_TIM"/>
</dbReference>
<feature type="domain" description="Glycosyl hydrolase family 31 C-terminal" evidence="6">
    <location>
        <begin position="573"/>
        <end position="617"/>
    </location>
</feature>
<organism evidence="7 8">
    <name type="scientific">Xylanibacter brevis</name>
    <dbReference type="NCBI Taxonomy" id="83231"/>
    <lineage>
        <taxon>Bacteria</taxon>
        <taxon>Pseudomonadati</taxon>
        <taxon>Bacteroidota</taxon>
        <taxon>Bacteroidia</taxon>
        <taxon>Bacteroidales</taxon>
        <taxon>Prevotellaceae</taxon>
        <taxon>Xylanibacter</taxon>
    </lineage>
</organism>
<feature type="domain" description="Glycoside hydrolase family 31 TIM barrel" evidence="3">
    <location>
        <begin position="219"/>
        <end position="563"/>
    </location>
</feature>
<feature type="domain" description="DUF5110" evidence="5">
    <location>
        <begin position="709"/>
        <end position="774"/>
    </location>
</feature>
<feature type="domain" description="Glycoside hydrolase family 31 N-terminal" evidence="4">
    <location>
        <begin position="21"/>
        <end position="178"/>
    </location>
</feature>
<evidence type="ECO:0000259" key="3">
    <source>
        <dbReference type="Pfam" id="PF01055"/>
    </source>
</evidence>
<dbReference type="CDD" id="cd06591">
    <property type="entry name" value="GH31_xylosidase_XylS"/>
    <property type="match status" value="1"/>
</dbReference>
<dbReference type="InterPro" id="IPR013780">
    <property type="entry name" value="Glyco_hydro_b"/>
</dbReference>
<evidence type="ECO:0000259" key="5">
    <source>
        <dbReference type="Pfam" id="PF17137"/>
    </source>
</evidence>
<reference evidence="7 8" key="1">
    <citation type="submission" date="2020-12" db="EMBL/GenBank/DDBJ databases">
        <title>Whole genome sequences of gut porcine anaerobes.</title>
        <authorList>
            <person name="Kubasova T."/>
            <person name="Jahodarova E."/>
            <person name="Rychlik I."/>
        </authorList>
    </citation>
    <scope>NUCLEOTIDE SEQUENCE [LARGE SCALE GENOMIC DNA]</scope>
    <source>
        <strain evidence="7 8">An925</strain>
    </source>
</reference>
<dbReference type="Pfam" id="PF21365">
    <property type="entry name" value="Glyco_hydro_31_3rd"/>
    <property type="match status" value="2"/>
</dbReference>
<dbReference type="Proteomes" id="UP001200470">
    <property type="component" value="Unassembled WGS sequence"/>
</dbReference>
<dbReference type="SUPFAM" id="SSF74650">
    <property type="entry name" value="Galactose mutarotase-like"/>
    <property type="match status" value="1"/>
</dbReference>
<evidence type="ECO:0000256" key="2">
    <source>
        <dbReference type="RuleBase" id="RU361185"/>
    </source>
</evidence>
<dbReference type="SUPFAM" id="SSF51445">
    <property type="entry name" value="(Trans)glycosidases"/>
    <property type="match status" value="1"/>
</dbReference>
<dbReference type="Pfam" id="PF17137">
    <property type="entry name" value="DUF5110"/>
    <property type="match status" value="1"/>
</dbReference>
<feature type="domain" description="Glycosyl hydrolase family 31 C-terminal" evidence="6">
    <location>
        <begin position="645"/>
        <end position="692"/>
    </location>
</feature>
<dbReference type="InterPro" id="IPR051816">
    <property type="entry name" value="Glycosyl_Hydrolase_31"/>
</dbReference>
<dbReference type="CDD" id="cd14752">
    <property type="entry name" value="GH31_N"/>
    <property type="match status" value="1"/>
</dbReference>
<dbReference type="InterPro" id="IPR017853">
    <property type="entry name" value="GH"/>
</dbReference>
<evidence type="ECO:0000313" key="8">
    <source>
        <dbReference type="Proteomes" id="UP001200470"/>
    </source>
</evidence>
<keyword evidence="2" id="KW-0378">Hydrolase</keyword>